<evidence type="ECO:0000256" key="9">
    <source>
        <dbReference type="ARBA" id="ARBA00023317"/>
    </source>
</evidence>
<evidence type="ECO:0000256" key="1">
    <source>
        <dbReference type="ARBA" id="ARBA00001928"/>
    </source>
</evidence>
<name>A0ABV7H493_9BURK</name>
<dbReference type="PANTHER" id="PTHR33866">
    <property type="entry name" value="S-ADENOSYLMETHIONINE DECARBOXYLASE PROENZYME"/>
    <property type="match status" value="1"/>
</dbReference>
<organism evidence="10 11">
    <name type="scientific">Piscinibacterium candidicorallinum</name>
    <dbReference type="NCBI Taxonomy" id="1793872"/>
    <lineage>
        <taxon>Bacteria</taxon>
        <taxon>Pseudomonadati</taxon>
        <taxon>Pseudomonadota</taxon>
        <taxon>Betaproteobacteria</taxon>
        <taxon>Burkholderiales</taxon>
        <taxon>Piscinibacterium</taxon>
    </lineage>
</organism>
<evidence type="ECO:0000313" key="11">
    <source>
        <dbReference type="Proteomes" id="UP001595556"/>
    </source>
</evidence>
<dbReference type="GO" id="GO:0004014">
    <property type="term" value="F:adenosylmethionine decarboxylase activity"/>
    <property type="evidence" value="ECO:0007669"/>
    <property type="project" value="UniProtKB-EC"/>
</dbReference>
<dbReference type="PANTHER" id="PTHR33866:SF2">
    <property type="entry name" value="S-ADENOSYLMETHIONINE DECARBOXYLASE PROENZYME"/>
    <property type="match status" value="1"/>
</dbReference>
<dbReference type="Gene3D" id="3.60.90.10">
    <property type="entry name" value="S-adenosylmethionine decarboxylase"/>
    <property type="match status" value="1"/>
</dbReference>
<keyword evidence="2" id="KW-0210">Decarboxylase</keyword>
<keyword evidence="6" id="KW-0865">Zymogen</keyword>
<keyword evidence="3" id="KW-0068">Autocatalytic cleavage</keyword>
<evidence type="ECO:0000256" key="5">
    <source>
        <dbReference type="ARBA" id="ARBA00023115"/>
    </source>
</evidence>
<evidence type="ECO:0000256" key="3">
    <source>
        <dbReference type="ARBA" id="ARBA00022813"/>
    </source>
</evidence>
<keyword evidence="7 10" id="KW-0456">Lyase</keyword>
<dbReference type="InterPro" id="IPR017716">
    <property type="entry name" value="S-AdoMet_deCOase_pro-enz"/>
</dbReference>
<dbReference type="EC" id="4.1.1.50" evidence="10"/>
<evidence type="ECO:0000256" key="8">
    <source>
        <dbReference type="ARBA" id="ARBA00023270"/>
    </source>
</evidence>
<keyword evidence="4" id="KW-0745">Spermidine biosynthesis</keyword>
<sequence length="132" mass="14075">MNGLHLMAELHDCRCESTLMTDAAQLRTLAEGAVKAAGLQALDAIFYTFPPHEGQPGGVTGTVLLAESHLALHTWPELAAVTLDAYVCNLTEDNSAKAHALIDRLLAAFGPLHTEKRAIHRGALTQAQDPAL</sequence>
<evidence type="ECO:0000313" key="10">
    <source>
        <dbReference type="EMBL" id="MFC3147583.1"/>
    </source>
</evidence>
<dbReference type="Pfam" id="PF02675">
    <property type="entry name" value="AdoMet_dc"/>
    <property type="match status" value="1"/>
</dbReference>
<evidence type="ECO:0000256" key="2">
    <source>
        <dbReference type="ARBA" id="ARBA00022793"/>
    </source>
</evidence>
<comment type="caution">
    <text evidence="10">The sequence shown here is derived from an EMBL/GenBank/DDBJ whole genome shotgun (WGS) entry which is preliminary data.</text>
</comment>
<keyword evidence="11" id="KW-1185">Reference proteome</keyword>
<dbReference type="EMBL" id="JBHRTI010000004">
    <property type="protein sequence ID" value="MFC3147583.1"/>
    <property type="molecule type" value="Genomic_DNA"/>
</dbReference>
<keyword evidence="8" id="KW-0704">Schiff base</keyword>
<evidence type="ECO:0000256" key="7">
    <source>
        <dbReference type="ARBA" id="ARBA00023239"/>
    </source>
</evidence>
<dbReference type="Proteomes" id="UP001595556">
    <property type="component" value="Unassembled WGS sequence"/>
</dbReference>
<reference evidence="11" key="1">
    <citation type="journal article" date="2019" name="Int. J. Syst. Evol. Microbiol.">
        <title>The Global Catalogue of Microorganisms (GCM) 10K type strain sequencing project: providing services to taxonomists for standard genome sequencing and annotation.</title>
        <authorList>
            <consortium name="The Broad Institute Genomics Platform"/>
            <consortium name="The Broad Institute Genome Sequencing Center for Infectious Disease"/>
            <person name="Wu L."/>
            <person name="Ma J."/>
        </authorList>
    </citation>
    <scope>NUCLEOTIDE SEQUENCE [LARGE SCALE GENOMIC DNA]</scope>
    <source>
        <strain evidence="11">KCTC 52168</strain>
    </source>
</reference>
<dbReference type="InterPro" id="IPR003826">
    <property type="entry name" value="AdoMetDC_fam_prok"/>
</dbReference>
<dbReference type="SUPFAM" id="SSF56276">
    <property type="entry name" value="S-adenosylmethionine decarboxylase"/>
    <property type="match status" value="1"/>
</dbReference>
<proteinExistence type="predicted"/>
<keyword evidence="5" id="KW-0620">Polyamine biosynthesis</keyword>
<keyword evidence="9" id="KW-0670">Pyruvate</keyword>
<accession>A0ABV7H493</accession>
<dbReference type="InterPro" id="IPR016067">
    <property type="entry name" value="S-AdoMet_deCO2ase_core"/>
</dbReference>
<protein>
    <submittedName>
        <fullName evidence="10">Adenosylmethionine decarboxylase</fullName>
        <ecNumber evidence="10">4.1.1.50</ecNumber>
    </submittedName>
</protein>
<evidence type="ECO:0000256" key="4">
    <source>
        <dbReference type="ARBA" id="ARBA00023066"/>
    </source>
</evidence>
<gene>
    <name evidence="10" type="primary">speD</name>
    <name evidence="10" type="ORF">ACFOEN_08010</name>
</gene>
<dbReference type="RefSeq" id="WP_377302824.1">
    <property type="nucleotide sequence ID" value="NZ_CP180191.1"/>
</dbReference>
<evidence type="ECO:0000256" key="6">
    <source>
        <dbReference type="ARBA" id="ARBA00023145"/>
    </source>
</evidence>
<comment type="cofactor">
    <cofactor evidence="1">
        <name>pyruvate</name>
        <dbReference type="ChEBI" id="CHEBI:15361"/>
    </cofactor>
</comment>
<dbReference type="NCBIfam" id="TIGR03330">
    <property type="entry name" value="SAM_DCase_Bsu"/>
    <property type="match status" value="1"/>
</dbReference>